<dbReference type="EMBL" id="NMVQ01000044">
    <property type="protein sequence ID" value="OYO18321.1"/>
    <property type="molecule type" value="Genomic_DNA"/>
</dbReference>
<dbReference type="OrthoDB" id="7946249at2"/>
<dbReference type="GO" id="GO:0016301">
    <property type="term" value="F:kinase activity"/>
    <property type="evidence" value="ECO:0007669"/>
    <property type="project" value="UniProtKB-KW"/>
</dbReference>
<protein>
    <submittedName>
        <fullName evidence="5">Carbohydrate kinase</fullName>
    </submittedName>
</protein>
<evidence type="ECO:0000313" key="5">
    <source>
        <dbReference type="EMBL" id="OYO18321.1"/>
    </source>
</evidence>
<proteinExistence type="inferred from homology"/>
<reference evidence="5 6" key="1">
    <citation type="submission" date="2017-07" db="EMBL/GenBank/DDBJ databases">
        <title>Draft whole genome sequences of clinical Proprionibacteriaceae strains.</title>
        <authorList>
            <person name="Bernier A.-M."/>
            <person name="Bernard K."/>
            <person name="Domingo M.-C."/>
        </authorList>
    </citation>
    <scope>NUCLEOTIDE SEQUENCE [LARGE SCALE GENOMIC DNA]</scope>
    <source>
        <strain evidence="5 6">NML 130396</strain>
    </source>
</reference>
<comment type="caution">
    <text evidence="5">The sequence shown here is derived from an EMBL/GenBank/DDBJ whole genome shotgun (WGS) entry which is preliminary data.</text>
</comment>
<dbReference type="AlphaFoldDB" id="A0A255GRX3"/>
<dbReference type="InterPro" id="IPR052700">
    <property type="entry name" value="Carb_kinase_PfkB-like"/>
</dbReference>
<dbReference type="InterPro" id="IPR002173">
    <property type="entry name" value="Carboh/pur_kinase_PfkB_CS"/>
</dbReference>
<comment type="similarity">
    <text evidence="1">Belongs to the carbohydrate kinase PfkB family.</text>
</comment>
<dbReference type="PROSITE" id="PS00584">
    <property type="entry name" value="PFKB_KINASES_2"/>
    <property type="match status" value="1"/>
</dbReference>
<gene>
    <name evidence="5" type="ORF">CGZ93_15105</name>
</gene>
<evidence type="ECO:0000256" key="1">
    <source>
        <dbReference type="ARBA" id="ARBA00010688"/>
    </source>
</evidence>
<dbReference type="InterPro" id="IPR011611">
    <property type="entry name" value="PfkB_dom"/>
</dbReference>
<sequence>MASTARGPAICIGESMTLLTPPAGSSLSQADSVELHVAGAEGNVACGLAHLGVDVEWLSRVGADPMGQRILGFLRSRGIGTDRVEVDPARPTGVMFKDRVDGRSVVHYYRRGSAAAAMGAEVLGGLGTPALIHLSGINPVLSDSLAELAEGLLARRELGRTPISFDVNHRPALWSADQAAEPLGRLADLADVVLVGLDEAERLWGCTTAEQVRNELPGARTIVVKDADVGAWHLDDTETVFQPALKLDIVDVVGAGDAFAAGYLAALLSGRTPQVRLRLGHLLAALTIQSTADAPPLPDRSVLWELADTGAGWDRLTVGPAALDDAELLRGKETR</sequence>
<dbReference type="Gene3D" id="3.40.1190.20">
    <property type="match status" value="1"/>
</dbReference>
<evidence type="ECO:0000259" key="4">
    <source>
        <dbReference type="Pfam" id="PF00294"/>
    </source>
</evidence>
<dbReference type="PANTHER" id="PTHR43320">
    <property type="entry name" value="SUGAR KINASE"/>
    <property type="match status" value="1"/>
</dbReference>
<dbReference type="Proteomes" id="UP000216311">
    <property type="component" value="Unassembled WGS sequence"/>
</dbReference>
<dbReference type="SUPFAM" id="SSF53613">
    <property type="entry name" value="Ribokinase-like"/>
    <property type="match status" value="1"/>
</dbReference>
<evidence type="ECO:0000256" key="2">
    <source>
        <dbReference type="ARBA" id="ARBA00022679"/>
    </source>
</evidence>
<accession>A0A255GRX3</accession>
<name>A0A255GRX3_9ACTN</name>
<dbReference type="RefSeq" id="WP_094364987.1">
    <property type="nucleotide sequence ID" value="NZ_NMVQ01000044.1"/>
</dbReference>
<keyword evidence="2" id="KW-0808">Transferase</keyword>
<dbReference type="PANTHER" id="PTHR43320:SF2">
    <property type="entry name" value="2-DEHYDRO-3-DEOXYGLUCONOKINASE_2-DEHYDRO-3-DEOXYGALACTONOKINASE"/>
    <property type="match status" value="1"/>
</dbReference>
<dbReference type="CDD" id="cd01166">
    <property type="entry name" value="KdgK"/>
    <property type="match status" value="1"/>
</dbReference>
<organism evidence="5 6">
    <name type="scientific">Enemella dayhoffiae</name>
    <dbReference type="NCBI Taxonomy" id="2016507"/>
    <lineage>
        <taxon>Bacteria</taxon>
        <taxon>Bacillati</taxon>
        <taxon>Actinomycetota</taxon>
        <taxon>Actinomycetes</taxon>
        <taxon>Propionibacteriales</taxon>
        <taxon>Propionibacteriaceae</taxon>
        <taxon>Enemella</taxon>
    </lineage>
</organism>
<keyword evidence="6" id="KW-1185">Reference proteome</keyword>
<keyword evidence="3 5" id="KW-0418">Kinase</keyword>
<evidence type="ECO:0000256" key="3">
    <source>
        <dbReference type="ARBA" id="ARBA00022777"/>
    </source>
</evidence>
<feature type="domain" description="Carbohydrate kinase PfkB" evidence="4">
    <location>
        <begin position="10"/>
        <end position="299"/>
    </location>
</feature>
<dbReference type="Pfam" id="PF00294">
    <property type="entry name" value="PfkB"/>
    <property type="match status" value="1"/>
</dbReference>
<dbReference type="InterPro" id="IPR029056">
    <property type="entry name" value="Ribokinase-like"/>
</dbReference>
<evidence type="ECO:0000313" key="6">
    <source>
        <dbReference type="Proteomes" id="UP000216311"/>
    </source>
</evidence>